<dbReference type="Proteomes" id="UP000316621">
    <property type="component" value="Chromosome 7"/>
</dbReference>
<name>A0A4Y7K5Z4_PAPSO</name>
<dbReference type="InterPro" id="IPR050232">
    <property type="entry name" value="FBL13/AtMIF1-like"/>
</dbReference>
<dbReference type="InterPro" id="IPR032675">
    <property type="entry name" value="LRR_dom_sf"/>
</dbReference>
<dbReference type="SUPFAM" id="SSF52047">
    <property type="entry name" value="RNI-like"/>
    <property type="match status" value="1"/>
</dbReference>
<reference evidence="2 3" key="1">
    <citation type="journal article" date="2018" name="Science">
        <title>The opium poppy genome and morphinan production.</title>
        <authorList>
            <person name="Guo L."/>
            <person name="Winzer T."/>
            <person name="Yang X."/>
            <person name="Li Y."/>
            <person name="Ning Z."/>
            <person name="He Z."/>
            <person name="Teodor R."/>
            <person name="Lu Y."/>
            <person name="Bowser T.A."/>
            <person name="Graham I.A."/>
            <person name="Ye K."/>
        </authorList>
    </citation>
    <scope>NUCLEOTIDE SEQUENCE [LARGE SCALE GENOMIC DNA]</scope>
    <source>
        <strain evidence="3">cv. HN1</strain>
        <tissue evidence="2">Leaves</tissue>
    </source>
</reference>
<accession>A0A4Y7K5Z4</accession>
<dbReference type="AlphaFoldDB" id="A0A4Y7K5Z4"/>
<dbReference type="Gramene" id="RZC68337">
    <property type="protein sequence ID" value="RZC68337"/>
    <property type="gene ID" value="C5167_031592"/>
</dbReference>
<proteinExistence type="predicted"/>
<gene>
    <name evidence="2" type="ORF">C5167_031592</name>
</gene>
<dbReference type="EMBL" id="CM010721">
    <property type="protein sequence ID" value="RZC68337.1"/>
    <property type="molecule type" value="Genomic_DNA"/>
</dbReference>
<protein>
    <recommendedName>
        <fullName evidence="1">F-box/LRR-repeat protein 15/At3g58940/PEG3-like LRR domain-containing protein</fullName>
    </recommendedName>
</protein>
<dbReference type="InterPro" id="IPR055411">
    <property type="entry name" value="LRR_FXL15/At3g58940/PEG3-like"/>
</dbReference>
<evidence type="ECO:0000259" key="1">
    <source>
        <dbReference type="Pfam" id="PF24758"/>
    </source>
</evidence>
<dbReference type="PANTHER" id="PTHR31900">
    <property type="entry name" value="F-BOX/RNI SUPERFAMILY PROTEIN-RELATED"/>
    <property type="match status" value="1"/>
</dbReference>
<keyword evidence="3" id="KW-1185">Reference proteome</keyword>
<evidence type="ECO:0000313" key="3">
    <source>
        <dbReference type="Proteomes" id="UP000316621"/>
    </source>
</evidence>
<dbReference type="Pfam" id="PF24758">
    <property type="entry name" value="LRR_At5g56370"/>
    <property type="match status" value="1"/>
</dbReference>
<organism evidence="2 3">
    <name type="scientific">Papaver somniferum</name>
    <name type="common">Opium poppy</name>
    <dbReference type="NCBI Taxonomy" id="3469"/>
    <lineage>
        <taxon>Eukaryota</taxon>
        <taxon>Viridiplantae</taxon>
        <taxon>Streptophyta</taxon>
        <taxon>Embryophyta</taxon>
        <taxon>Tracheophyta</taxon>
        <taxon>Spermatophyta</taxon>
        <taxon>Magnoliopsida</taxon>
        <taxon>Ranunculales</taxon>
        <taxon>Papaveraceae</taxon>
        <taxon>Papaveroideae</taxon>
        <taxon>Papaver</taxon>
    </lineage>
</organism>
<evidence type="ECO:0000313" key="2">
    <source>
        <dbReference type="EMBL" id="RZC68337.1"/>
    </source>
</evidence>
<dbReference type="PANTHER" id="PTHR31900:SF30">
    <property type="entry name" value="SUPERFAMILY PROTEIN, PUTATIVE-RELATED"/>
    <property type="match status" value="1"/>
</dbReference>
<feature type="domain" description="F-box/LRR-repeat protein 15/At3g58940/PEG3-like LRR" evidence="1">
    <location>
        <begin position="36"/>
        <end position="167"/>
    </location>
</feature>
<sequence length="379" mass="43694">MQTFMNFLDTALFIHDKPNIQKFYLGIDESFDESRVNRWITTIMKRKVEEFGLFVKSLNPSSIFPLSFITCNSWTLLDLGFYIKTEFKIPYSISFPKLKILRLNGLSFVNKNSRNFFSNCPILEELSLSYCSISEGLCIVNPALKHLSISSYRLLNNSSVEISAPDLLTITYRGKLPPDFALNSFQSLVEAVVDFYIDDDEEYDYLGKVFVKLFEKLSSATLLKVCTYSFLADILLTNLPPFNNLTHLEVRSKLILWSLNVDTVRRFFRFIQILPNLKSIVFGQRIDIPEEEYDECWELDPKSSLPRLKSIIFKVFEGQPEELNAVKLFLKYAGVLESLTIEASYWLSTDHQLDVTKLLLTFPRPADCVVKYLTSTPNA</sequence>
<dbReference type="Gene3D" id="3.80.10.10">
    <property type="entry name" value="Ribonuclease Inhibitor"/>
    <property type="match status" value="1"/>
</dbReference>